<evidence type="ECO:0000256" key="1">
    <source>
        <dbReference type="SAM" id="MobiDB-lite"/>
    </source>
</evidence>
<dbReference type="EMBL" id="JBBXMP010000066">
    <property type="protein sequence ID" value="KAL0064208.1"/>
    <property type="molecule type" value="Genomic_DNA"/>
</dbReference>
<feature type="transmembrane region" description="Helical" evidence="2">
    <location>
        <begin position="47"/>
        <end position="68"/>
    </location>
</feature>
<keyword evidence="2" id="KW-1133">Transmembrane helix</keyword>
<accession>A0ABR2ZS23</accession>
<sequence>MSSSFRTAGGSPPSYTPVDPRYSNNTLPTDETTPLIPRSPKHTIRSFMRHIFFILIAFLSGIVTFSLFQRYHRLPTYIPPTPILTTWINLAASPNCTSISTRTYTAHLPDMPEGFHPRDSCSDIPITIHGRTIEHPFSCYSELTQCPRHNSDDGVLRTVPCTITRGQWVVDFDEGGCVPTWDPVPAGTQNPVPDSKCMEYKTRGYSAFMSPSRVPLGLDPHQSCMKTPVTIEHRSLLPEGCHLERTSAGEEVYRARFVVNNAKTCTPYWNDIQRDSRCERYNLKKFWGIMHEVKDLDGLEACKQVPHNFFGLEERTPNWCERDEALGRIRGHWYIDFNVPECRPVFKETWDHGCVESNVKRVEARLEYNGEQDELLRMCATTPLRWSGSTYYATRCKFGDIGVFNIYDPHCP</sequence>
<keyword evidence="4" id="KW-1185">Reference proteome</keyword>
<evidence type="ECO:0000313" key="4">
    <source>
        <dbReference type="Proteomes" id="UP001437256"/>
    </source>
</evidence>
<dbReference type="Proteomes" id="UP001437256">
    <property type="component" value="Unassembled WGS sequence"/>
</dbReference>
<protein>
    <submittedName>
        <fullName evidence="3">Uncharacterized protein</fullName>
    </submittedName>
</protein>
<feature type="region of interest" description="Disordered" evidence="1">
    <location>
        <begin position="1"/>
        <end position="39"/>
    </location>
</feature>
<gene>
    <name evidence="3" type="ORF">AAF712_008930</name>
</gene>
<evidence type="ECO:0000256" key="2">
    <source>
        <dbReference type="SAM" id="Phobius"/>
    </source>
</evidence>
<keyword evidence="2" id="KW-0472">Membrane</keyword>
<keyword evidence="2" id="KW-0812">Transmembrane</keyword>
<reference evidence="3 4" key="1">
    <citation type="submission" date="2024-05" db="EMBL/GenBank/DDBJ databases">
        <title>A draft genome resource for the thread blight pathogen Marasmius tenuissimus strain MS-2.</title>
        <authorList>
            <person name="Yulfo-Soto G.E."/>
            <person name="Baruah I.K."/>
            <person name="Amoako-Attah I."/>
            <person name="Bukari Y."/>
            <person name="Meinhardt L.W."/>
            <person name="Bailey B.A."/>
            <person name="Cohen S.P."/>
        </authorList>
    </citation>
    <scope>NUCLEOTIDE SEQUENCE [LARGE SCALE GENOMIC DNA]</scope>
    <source>
        <strain evidence="3 4">MS-2</strain>
    </source>
</reference>
<name>A0ABR2ZS23_9AGAR</name>
<comment type="caution">
    <text evidence="3">The sequence shown here is derived from an EMBL/GenBank/DDBJ whole genome shotgun (WGS) entry which is preliminary data.</text>
</comment>
<organism evidence="3 4">
    <name type="scientific">Marasmius tenuissimus</name>
    <dbReference type="NCBI Taxonomy" id="585030"/>
    <lineage>
        <taxon>Eukaryota</taxon>
        <taxon>Fungi</taxon>
        <taxon>Dikarya</taxon>
        <taxon>Basidiomycota</taxon>
        <taxon>Agaricomycotina</taxon>
        <taxon>Agaricomycetes</taxon>
        <taxon>Agaricomycetidae</taxon>
        <taxon>Agaricales</taxon>
        <taxon>Marasmiineae</taxon>
        <taxon>Marasmiaceae</taxon>
        <taxon>Marasmius</taxon>
    </lineage>
</organism>
<proteinExistence type="predicted"/>
<evidence type="ECO:0000313" key="3">
    <source>
        <dbReference type="EMBL" id="KAL0064208.1"/>
    </source>
</evidence>
<feature type="compositionally biased region" description="Polar residues" evidence="1">
    <location>
        <begin position="22"/>
        <end position="32"/>
    </location>
</feature>